<evidence type="ECO:0000313" key="1">
    <source>
        <dbReference type="EMBL" id="VFK46597.1"/>
    </source>
</evidence>
<sequence>MNTPSEINARLARERERLFPTEEAFSTRTGLPPGPQWLREDGDMDVDAVYLSTLEQHGFDISYILNGDEEKREEREFLRLYRRAPRNSRRKARELLTSRAA</sequence>
<accession>A0A450YYJ1</accession>
<reference evidence="1" key="1">
    <citation type="submission" date="2019-02" db="EMBL/GenBank/DDBJ databases">
        <authorList>
            <person name="Gruber-Vodicka R. H."/>
            <person name="Seah K. B. B."/>
        </authorList>
    </citation>
    <scope>NUCLEOTIDE SEQUENCE</scope>
    <source>
        <strain evidence="1">BECK_BZ125</strain>
    </source>
</reference>
<proteinExistence type="predicted"/>
<dbReference type="AlphaFoldDB" id="A0A450YYJ1"/>
<dbReference type="EMBL" id="CAADFT010000067">
    <property type="protein sequence ID" value="VFK46597.1"/>
    <property type="molecule type" value="Genomic_DNA"/>
</dbReference>
<protein>
    <submittedName>
        <fullName evidence="1">Uncharacterized protein</fullName>
    </submittedName>
</protein>
<organism evidence="1">
    <name type="scientific">Candidatus Kentrum sp. TC</name>
    <dbReference type="NCBI Taxonomy" id="2126339"/>
    <lineage>
        <taxon>Bacteria</taxon>
        <taxon>Pseudomonadati</taxon>
        <taxon>Pseudomonadota</taxon>
        <taxon>Gammaproteobacteria</taxon>
        <taxon>Candidatus Kentrum</taxon>
    </lineage>
</organism>
<gene>
    <name evidence="1" type="ORF">BECKTC1821E_GA0114239_10679</name>
</gene>
<name>A0A450YYJ1_9GAMM</name>